<sequence length="1089" mass="128199">MYYANTSINKFIYLLDGFDEVPNQIVTQTLLFIEGLLDKDQTKKIIISSRISSHNKFILKATFQNIEEYTIVDLSKDLINKYFQSKNDIDRSRQFEIFYENNENLYDNLPDILTLSLFWEYILQIKHTHFLSDLLNLSIHTTLNDIHYKKYLDGLNLPNPKENAILKINKELSYSLFIDNEFSFTRERLISIISKYYPKCDYQSQNNIISYLSDCFFDYNLTDNSFIFSYQHRRFLEYFAILKFETMMKEDLCFLRKKDIIVNYDMFENLLIPHLQNQSEKNNDLPLAFEISLFNVYLDNDDNWGVDKYPYYWSNYIVYAIAGLSHDLFEIVLNDTSLPIHKFFNYMGDKTISLLQTGNTNYQDLDYFYRNFISLISLMYQYGKREYLSIYLDKFLTIDNLSQGNKYYYNASVRDNFLVWRNLVYIKMIILNCDVDKILDNLIENSKDINIDNLLKNNNDISINQITAIYYNLIMYYPQKCAKTISEMNYNQLSIFIVSMATVECLERILNNNVILKTLQTVLADEITGNKLSSLACIALKGIINVQLTVNERESLTIFLEGQKFDYFSLNEDNIDFISFLFIPLNVKAKGHASIIDYIMLYRDYYRLITCDCSLQYFASQLVEYLNNAKKMKYLGQKLIGKAIAFASLDIVELKNVIDYVNYNTDNENLLKVYFTLKSYNSQQYDKLINSSMIEQLNREDIYYDIDYISTSESLFQLSFITSSKESIQGYNLLMQGIRSVVMRMDESKDSLADSVLIPGLKCIIKNNWLTSEKLKAYLDKILEITVQMKKYNIQNSTHSMLINILIQYDFDMAIYCYRQSSSIIDDNRVHYEMALGIVSRGQKIELAEECLKNARYLINDYFQKFNLDYFYHKINVYLKIASCDFYDKNTQREYFDKAEKVIKSMVDSGWNKELNEAEYNLYIKLCNEFNKQVDVKKRVSNYPTEIHKTNKINSLEILKAINKEEALNSFIQEIRRAHKLDSIEINEVLIQKSLDITGNVNKIVNMFKDYHYPSTNRYSNNSLNFWMTVAAALKNPLSKSEMMKYLIENGGGHDGFGEMIKVFAYLGDKEMSIKLFESLLKCIEFLLC</sequence>
<dbReference type="EMBL" id="ADKX01000046">
    <property type="protein sequence ID" value="EFW03421.1"/>
    <property type="molecule type" value="Genomic_DNA"/>
</dbReference>
<keyword evidence="2" id="KW-1185">Reference proteome</keyword>
<dbReference type="AlphaFoldDB" id="E7GEH0"/>
<evidence type="ECO:0000313" key="2">
    <source>
        <dbReference type="Proteomes" id="UP000003157"/>
    </source>
</evidence>
<organism evidence="1 2">
    <name type="scientific">Coprobacillus cateniformis</name>
    <dbReference type="NCBI Taxonomy" id="100884"/>
    <lineage>
        <taxon>Bacteria</taxon>
        <taxon>Bacillati</taxon>
        <taxon>Bacillota</taxon>
        <taxon>Erysipelotrichia</taxon>
        <taxon>Erysipelotrichales</taxon>
        <taxon>Coprobacillaceae</taxon>
        <taxon>Coprobacillus</taxon>
    </lineage>
</organism>
<evidence type="ECO:0000313" key="1">
    <source>
        <dbReference type="EMBL" id="EFW03421.1"/>
    </source>
</evidence>
<dbReference type="Proteomes" id="UP000003157">
    <property type="component" value="Unassembled WGS sequence"/>
</dbReference>
<accession>E7GEH0</accession>
<name>E7GEH0_9FIRM</name>
<protein>
    <submittedName>
        <fullName evidence="1">Uncharacterized protein</fullName>
    </submittedName>
</protein>
<gene>
    <name evidence="1" type="ORF">HMPREF9488_03112</name>
</gene>
<reference evidence="1 2" key="1">
    <citation type="submission" date="2010-12" db="EMBL/GenBank/DDBJ databases">
        <title>The Genome Sequence of Coprobacillus sp. strain 29_1.</title>
        <authorList>
            <consortium name="The Broad Institute Genome Sequencing Platform"/>
            <person name="Earl A."/>
            <person name="Ward D."/>
            <person name="Feldgarden M."/>
            <person name="Gevers D."/>
            <person name="Daigneault M."/>
            <person name="Sibley C.D."/>
            <person name="White A."/>
            <person name="Strauss J."/>
            <person name="Allen-Vercoe E."/>
            <person name="Young S.K."/>
            <person name="Zeng Q."/>
            <person name="Gargeya S."/>
            <person name="Fitzgerald M."/>
            <person name="Haas B."/>
            <person name="Abouelleil A."/>
            <person name="Alvarado L."/>
            <person name="Arachchi H.M."/>
            <person name="Berlin A."/>
            <person name="Brown A."/>
            <person name="Chapman S.B."/>
            <person name="Chen Z."/>
            <person name="Dunbar C."/>
            <person name="Freedman E."/>
            <person name="Gearin G."/>
            <person name="Gellesch M."/>
            <person name="Goldberg J."/>
            <person name="Griggs A."/>
            <person name="Gujja S."/>
            <person name="Heilman E."/>
            <person name="Heiman D."/>
            <person name="Howarth C."/>
            <person name="Larson L."/>
            <person name="Lui A."/>
            <person name="MacDonald P.J.P."/>
            <person name="Mehta T."/>
            <person name="Montmayeur A."/>
            <person name="Murphy C."/>
            <person name="Neiman D."/>
            <person name="Pearson M."/>
            <person name="Priest M."/>
            <person name="Roberts A."/>
            <person name="Saif S."/>
            <person name="Shea T."/>
            <person name="Shenoy N."/>
            <person name="Sisk P."/>
            <person name="Stolte C."/>
            <person name="Sykes S."/>
            <person name="White J."/>
            <person name="Yandava C."/>
            <person name="Nusbaum C."/>
            <person name="Birren B."/>
        </authorList>
    </citation>
    <scope>NUCLEOTIDE SEQUENCE [LARGE SCALE GENOMIC DNA]</scope>
    <source>
        <strain evidence="1 2">29_1</strain>
    </source>
</reference>
<comment type="caution">
    <text evidence="1">The sequence shown here is derived from an EMBL/GenBank/DDBJ whole genome shotgun (WGS) entry which is preliminary data.</text>
</comment>
<dbReference type="STRING" id="100884.GCA_000269565_03630"/>
<dbReference type="eggNOG" id="ENOG502ZXA3">
    <property type="taxonomic scope" value="Bacteria"/>
</dbReference>
<dbReference type="HOGENOM" id="CLU_284795_0_0_9"/>
<proteinExistence type="predicted"/>